<keyword evidence="1" id="KW-1133">Transmembrane helix</keyword>
<dbReference type="AlphaFoldDB" id="A0AAV5IF65"/>
<evidence type="ECO:0000256" key="1">
    <source>
        <dbReference type="SAM" id="Phobius"/>
    </source>
</evidence>
<feature type="domain" description="DUF4220" evidence="2">
    <location>
        <begin position="52"/>
        <end position="397"/>
    </location>
</feature>
<organism evidence="3 4">
    <name type="scientific">Rubroshorea leprosula</name>
    <dbReference type="NCBI Taxonomy" id="152421"/>
    <lineage>
        <taxon>Eukaryota</taxon>
        <taxon>Viridiplantae</taxon>
        <taxon>Streptophyta</taxon>
        <taxon>Embryophyta</taxon>
        <taxon>Tracheophyta</taxon>
        <taxon>Spermatophyta</taxon>
        <taxon>Magnoliopsida</taxon>
        <taxon>eudicotyledons</taxon>
        <taxon>Gunneridae</taxon>
        <taxon>Pentapetalae</taxon>
        <taxon>rosids</taxon>
        <taxon>malvids</taxon>
        <taxon>Malvales</taxon>
        <taxon>Dipterocarpaceae</taxon>
        <taxon>Rubroshorea</taxon>
    </lineage>
</organism>
<dbReference type="Pfam" id="PF13968">
    <property type="entry name" value="DUF4220"/>
    <property type="match status" value="1"/>
</dbReference>
<proteinExistence type="predicted"/>
<comment type="caution">
    <text evidence="3">The sequence shown here is derived from an EMBL/GenBank/DDBJ whole genome shotgun (WGS) entry which is preliminary data.</text>
</comment>
<feature type="transmembrane region" description="Helical" evidence="1">
    <location>
        <begin position="338"/>
        <end position="359"/>
    </location>
</feature>
<accession>A0AAV5IF65</accession>
<dbReference type="InterPro" id="IPR025315">
    <property type="entry name" value="DUF4220"/>
</dbReference>
<dbReference type="Proteomes" id="UP001054252">
    <property type="component" value="Unassembled WGS sequence"/>
</dbReference>
<keyword evidence="1" id="KW-0812">Transmembrane</keyword>
<evidence type="ECO:0000313" key="3">
    <source>
        <dbReference type="EMBL" id="GKU95905.1"/>
    </source>
</evidence>
<feature type="transmembrane region" description="Helical" evidence="1">
    <location>
        <begin position="16"/>
        <end position="35"/>
    </location>
</feature>
<keyword evidence="4" id="KW-1185">Reference proteome</keyword>
<reference evidence="3 4" key="1">
    <citation type="journal article" date="2021" name="Commun. Biol.">
        <title>The genome of Shorea leprosula (Dipterocarpaceae) highlights the ecological relevance of drought in aseasonal tropical rainforests.</title>
        <authorList>
            <person name="Ng K.K.S."/>
            <person name="Kobayashi M.J."/>
            <person name="Fawcett J.A."/>
            <person name="Hatakeyama M."/>
            <person name="Paape T."/>
            <person name="Ng C.H."/>
            <person name="Ang C.C."/>
            <person name="Tnah L.H."/>
            <person name="Lee C.T."/>
            <person name="Nishiyama T."/>
            <person name="Sese J."/>
            <person name="O'Brien M.J."/>
            <person name="Copetti D."/>
            <person name="Mohd Noor M.I."/>
            <person name="Ong R.C."/>
            <person name="Putra M."/>
            <person name="Sireger I.Z."/>
            <person name="Indrioko S."/>
            <person name="Kosugi Y."/>
            <person name="Izuno A."/>
            <person name="Isagi Y."/>
            <person name="Lee S.L."/>
            <person name="Shimizu K.K."/>
        </authorList>
    </citation>
    <scope>NUCLEOTIDE SEQUENCE [LARGE SCALE GENOMIC DNA]</scope>
    <source>
        <strain evidence="3">214</strain>
    </source>
</reference>
<feature type="transmembrane region" description="Helical" evidence="1">
    <location>
        <begin position="47"/>
        <end position="73"/>
    </location>
</feature>
<keyword evidence="1" id="KW-0472">Membrane</keyword>
<feature type="transmembrane region" description="Helical" evidence="1">
    <location>
        <begin position="93"/>
        <end position="115"/>
    </location>
</feature>
<dbReference type="InterPro" id="IPR007658">
    <property type="entry name" value="DUF594"/>
</dbReference>
<protein>
    <recommendedName>
        <fullName evidence="2">DUF4220 domain-containing protein</fullName>
    </recommendedName>
</protein>
<name>A0AAV5IF65_9ROSI</name>
<feature type="transmembrane region" description="Helical" evidence="1">
    <location>
        <begin position="306"/>
        <end position="326"/>
    </location>
</feature>
<sequence>MLLSISDSVRKLWERWNLRGLIIISLSLQAFLIMFASSRKRRGGWKIVMLIWSAYLLADWVATVAIGLISSGLGLTLSSQANTSTLRESNDILAFWAPFLLLHLGGPDTITSFALEDNELWVRHMLGLALQVLSTVYVFLQSLPKNILWLPSGFVFIAGIIKYAERTRALYLASLNHFGESACRKPNPGPEYQRIQMIYSSIQQANLPARTLIIKRPEIFESMEYLEEQNREDDSRSILRFAFEFFDTFKGLIAGLLLSPQERHVSREFFLNRNPNSVFQIIEIELSILYEVLHTKVQVVRCKTGYIFRSVSFGCILGAFFSFFFVKKHSFRMFDIRLSYSLLIGAMVLDFISLIFVILSDWTVRGQYWDKGAANIASRVINRRRWSKSVSQYNFFTYCLNDYPEWINKLAEALHLRSILEAINGMRHRFSKKFRKNQEWHFIFKELWKKSRTATTVEQGKKICLQRGDGILSERENEHLKWSIQDFNYTESLLLWHIATELCYEDKAKLEICDENKAEDGPSSENIDYKAICKLLSDYMFYLLMMQPTMMAPVSGDWKLVFQDTCAETKRFLSEHSVSTTEEACKEIHEAEAEIRPRALRGGESKSVLFDARILTGEIKKLNGNRWELMSKVWVELMSYAAINCRAYVHAQQPSNGGELLTFVWLLMNHLGLGTQVSEDEAVRLKFVVGK</sequence>
<evidence type="ECO:0000259" key="2">
    <source>
        <dbReference type="Pfam" id="PF13968"/>
    </source>
</evidence>
<feature type="transmembrane region" description="Helical" evidence="1">
    <location>
        <begin position="122"/>
        <end position="140"/>
    </location>
</feature>
<feature type="transmembrane region" description="Helical" evidence="1">
    <location>
        <begin position="146"/>
        <end position="164"/>
    </location>
</feature>
<dbReference type="EMBL" id="BPVZ01000009">
    <property type="protein sequence ID" value="GKU95905.1"/>
    <property type="molecule type" value="Genomic_DNA"/>
</dbReference>
<dbReference type="PANTHER" id="PTHR31325">
    <property type="entry name" value="OS01G0798800 PROTEIN-RELATED"/>
    <property type="match status" value="1"/>
</dbReference>
<dbReference type="Pfam" id="PF04578">
    <property type="entry name" value="DUF594"/>
    <property type="match status" value="1"/>
</dbReference>
<gene>
    <name evidence="3" type="ORF">SLEP1_g9203</name>
</gene>
<evidence type="ECO:0000313" key="4">
    <source>
        <dbReference type="Proteomes" id="UP001054252"/>
    </source>
</evidence>